<evidence type="ECO:0000256" key="3">
    <source>
        <dbReference type="SAM" id="Phobius"/>
    </source>
</evidence>
<dbReference type="Pfam" id="PF01547">
    <property type="entry name" value="SBP_bac_1"/>
    <property type="match status" value="1"/>
</dbReference>
<dbReference type="GO" id="GO:0042597">
    <property type="term" value="C:periplasmic space"/>
    <property type="evidence" value="ECO:0007669"/>
    <property type="project" value="UniProtKB-SubCell"/>
</dbReference>
<comment type="subcellular location">
    <subcellularLocation>
        <location evidence="1">Periplasm</location>
    </subcellularLocation>
</comment>
<dbReference type="PANTHER" id="PTHR43649">
    <property type="entry name" value="ARABINOSE-BINDING PROTEIN-RELATED"/>
    <property type="match status" value="1"/>
</dbReference>
<evidence type="ECO:0000256" key="1">
    <source>
        <dbReference type="ARBA" id="ARBA00004418"/>
    </source>
</evidence>
<name>A0A139SI14_9BACT</name>
<evidence type="ECO:0008006" key="6">
    <source>
        <dbReference type="Google" id="ProtNLM"/>
    </source>
</evidence>
<dbReference type="Proteomes" id="UP000071392">
    <property type="component" value="Unassembled WGS sequence"/>
</dbReference>
<evidence type="ECO:0000313" key="4">
    <source>
        <dbReference type="EMBL" id="KXU34161.1"/>
    </source>
</evidence>
<sequence length="465" mass="51915">MNLSRSLSDRFLSPGGLLILSFAVVSSILVALLPSSEPEGIEYWVFVQEHASAYEARIERWNRENPDRVFAMKLLHAGALERRMLSGFLTGTPTADLMEVTVGMSPKAFLGPIDRVGFLDLTERLHEEGLYEQFNKPSLSPHTSRGHIFGLPHDVHPAVLAYRADIVEAAGIDVSEIETWEDYFRVMRPLMVDLDGDGRPDRYSLNFSEFDQDMIIGFLLQNDGVIFDEQEQPAFANERNARSLATMVTWVTGPERASTPVPIHSPSGLKQLMDGLVIGTPIGDIQLGMWKFNTPRLGGMMKVMPLPAWERGGRRTTVLGGGTMIGINKRSPNIEAAWEMAKELYMSREIAEATYRTNMIISPVMAFWDEAFYHEPDPFFCGQSPGSFLVAAAPDVPTRPSSPYTPTAYSRIGVAMITLRAYADKHGIYDAEGLYPEALRLLQEEEESLNKLISRNLLYSESSET</sequence>
<keyword evidence="3" id="KW-1133">Transmembrane helix</keyword>
<comment type="similarity">
    <text evidence="2">Belongs to the bacterial solute-binding protein 1 family.</text>
</comment>
<evidence type="ECO:0000313" key="5">
    <source>
        <dbReference type="Proteomes" id="UP000071392"/>
    </source>
</evidence>
<dbReference type="InterPro" id="IPR050490">
    <property type="entry name" value="Bact_solute-bd_prot1"/>
</dbReference>
<dbReference type="AlphaFoldDB" id="A0A139SI14"/>
<accession>A0A139SI14</accession>
<feature type="transmembrane region" description="Helical" evidence="3">
    <location>
        <begin position="12"/>
        <end position="33"/>
    </location>
</feature>
<evidence type="ECO:0000256" key="2">
    <source>
        <dbReference type="ARBA" id="ARBA00008520"/>
    </source>
</evidence>
<gene>
    <name evidence="4" type="ORF">AXK12_07725</name>
</gene>
<dbReference type="RefSeq" id="WP_068713118.1">
    <property type="nucleotide sequence ID" value="NZ_LSZP01000060.1"/>
</dbReference>
<dbReference type="Gene3D" id="3.40.190.10">
    <property type="entry name" value="Periplasmic binding protein-like II"/>
    <property type="match status" value="1"/>
</dbReference>
<protein>
    <recommendedName>
        <fullName evidence="6">Extracellular solute-binding protein</fullName>
    </recommendedName>
</protein>
<keyword evidence="5" id="KW-1185">Reference proteome</keyword>
<keyword evidence="3" id="KW-0472">Membrane</keyword>
<dbReference type="SUPFAM" id="SSF53850">
    <property type="entry name" value="Periplasmic binding protein-like II"/>
    <property type="match status" value="1"/>
</dbReference>
<comment type="caution">
    <text evidence="4">The sequence shown here is derived from an EMBL/GenBank/DDBJ whole genome shotgun (WGS) entry which is preliminary data.</text>
</comment>
<reference evidence="4 5" key="1">
    <citation type="submission" date="2016-02" db="EMBL/GenBank/DDBJ databases">
        <authorList>
            <person name="Wen L."/>
            <person name="He K."/>
            <person name="Yang H."/>
        </authorList>
    </citation>
    <scope>NUCLEOTIDE SEQUENCE [LARGE SCALE GENOMIC DNA]</scope>
    <source>
        <strain evidence="4 5">CV41</strain>
    </source>
</reference>
<dbReference type="STRING" id="1548208.AXK12_07725"/>
<proteinExistence type="inferred from homology"/>
<organism evidence="4 5">
    <name type="scientific">Cephaloticoccus capnophilus</name>
    <dbReference type="NCBI Taxonomy" id="1548208"/>
    <lineage>
        <taxon>Bacteria</taxon>
        <taxon>Pseudomonadati</taxon>
        <taxon>Verrucomicrobiota</taxon>
        <taxon>Opitutia</taxon>
        <taxon>Opitutales</taxon>
        <taxon>Opitutaceae</taxon>
        <taxon>Cephaloticoccus</taxon>
    </lineage>
</organism>
<dbReference type="EMBL" id="LSZP01000060">
    <property type="protein sequence ID" value="KXU34161.1"/>
    <property type="molecule type" value="Genomic_DNA"/>
</dbReference>
<dbReference type="InterPro" id="IPR006059">
    <property type="entry name" value="SBP"/>
</dbReference>
<keyword evidence="3" id="KW-0812">Transmembrane</keyword>
<dbReference type="PANTHER" id="PTHR43649:SF12">
    <property type="entry name" value="DIACETYLCHITOBIOSE BINDING PROTEIN DASA"/>
    <property type="match status" value="1"/>
</dbReference>